<organism evidence="2 3">
    <name type="scientific">Piedraia hortae CBS 480.64</name>
    <dbReference type="NCBI Taxonomy" id="1314780"/>
    <lineage>
        <taxon>Eukaryota</taxon>
        <taxon>Fungi</taxon>
        <taxon>Dikarya</taxon>
        <taxon>Ascomycota</taxon>
        <taxon>Pezizomycotina</taxon>
        <taxon>Dothideomycetes</taxon>
        <taxon>Dothideomycetidae</taxon>
        <taxon>Capnodiales</taxon>
        <taxon>Piedraiaceae</taxon>
        <taxon>Piedraia</taxon>
    </lineage>
</organism>
<evidence type="ECO:0008006" key="4">
    <source>
        <dbReference type="Google" id="ProtNLM"/>
    </source>
</evidence>
<keyword evidence="3" id="KW-1185">Reference proteome</keyword>
<comment type="similarity">
    <text evidence="1">Belongs to the MIX23 family.</text>
</comment>
<sequence length="180" mass="20806">MPEPSQQLTPQFCFNQKDLRDFLRYSRAMVDDTIVQRLDALSTPGTEPLTATRPPQRRTVEGASCRDFKDKALFPSWQARSDLLNYCAGVATSPDPEDPDHMLHETRDMKHRERIVDARLDPYSARYIPKEGKTEALAGLIRNERSVENIIRTRTWALVGERCDNNGEGFEEALDKWRRR</sequence>
<evidence type="ECO:0000313" key="3">
    <source>
        <dbReference type="Proteomes" id="UP000799421"/>
    </source>
</evidence>
<dbReference type="OrthoDB" id="5593818at2759"/>
<dbReference type="PIRSF" id="PIRSF022603">
    <property type="entry name" value="UCP022603"/>
    <property type="match status" value="1"/>
</dbReference>
<dbReference type="AlphaFoldDB" id="A0A6A7C5U8"/>
<dbReference type="InterPro" id="IPR016805">
    <property type="entry name" value="MIX23_fungal"/>
</dbReference>
<gene>
    <name evidence="2" type="ORF">K470DRAFT_211955</name>
</gene>
<accession>A0A6A7C5U8</accession>
<dbReference type="GO" id="GO:0005758">
    <property type="term" value="C:mitochondrial intermembrane space"/>
    <property type="evidence" value="ECO:0007669"/>
    <property type="project" value="InterPro"/>
</dbReference>
<dbReference type="EMBL" id="MU005964">
    <property type="protein sequence ID" value="KAF2862810.1"/>
    <property type="molecule type" value="Genomic_DNA"/>
</dbReference>
<proteinExistence type="inferred from homology"/>
<dbReference type="Pfam" id="PF09774">
    <property type="entry name" value="MIX23"/>
    <property type="match status" value="1"/>
</dbReference>
<name>A0A6A7C5U8_9PEZI</name>
<dbReference type="PANTHER" id="PTHR31905:SF2">
    <property type="entry name" value="PROTEIN MIX23"/>
    <property type="match status" value="1"/>
</dbReference>
<reference evidence="2" key="1">
    <citation type="journal article" date="2020" name="Stud. Mycol.">
        <title>101 Dothideomycetes genomes: a test case for predicting lifestyles and emergence of pathogens.</title>
        <authorList>
            <person name="Haridas S."/>
            <person name="Albert R."/>
            <person name="Binder M."/>
            <person name="Bloem J."/>
            <person name="Labutti K."/>
            <person name="Salamov A."/>
            <person name="Andreopoulos B."/>
            <person name="Baker S."/>
            <person name="Barry K."/>
            <person name="Bills G."/>
            <person name="Bluhm B."/>
            <person name="Cannon C."/>
            <person name="Castanera R."/>
            <person name="Culley D."/>
            <person name="Daum C."/>
            <person name="Ezra D."/>
            <person name="Gonzalez J."/>
            <person name="Henrissat B."/>
            <person name="Kuo A."/>
            <person name="Liang C."/>
            <person name="Lipzen A."/>
            <person name="Lutzoni F."/>
            <person name="Magnuson J."/>
            <person name="Mondo S."/>
            <person name="Nolan M."/>
            <person name="Ohm R."/>
            <person name="Pangilinan J."/>
            <person name="Park H.-J."/>
            <person name="Ramirez L."/>
            <person name="Alfaro M."/>
            <person name="Sun H."/>
            <person name="Tritt A."/>
            <person name="Yoshinaga Y."/>
            <person name="Zwiers L.-H."/>
            <person name="Turgeon B."/>
            <person name="Goodwin S."/>
            <person name="Spatafora J."/>
            <person name="Crous P."/>
            <person name="Grigoriev I."/>
        </authorList>
    </citation>
    <scope>NUCLEOTIDE SEQUENCE</scope>
    <source>
        <strain evidence="2">CBS 480.64</strain>
    </source>
</reference>
<evidence type="ECO:0000256" key="1">
    <source>
        <dbReference type="ARBA" id="ARBA00024204"/>
    </source>
</evidence>
<dbReference type="Proteomes" id="UP000799421">
    <property type="component" value="Unassembled WGS sequence"/>
</dbReference>
<evidence type="ECO:0000313" key="2">
    <source>
        <dbReference type="EMBL" id="KAF2862810.1"/>
    </source>
</evidence>
<protein>
    <recommendedName>
        <fullName evidence="4">Caffeine-induced death protein Cid2</fullName>
    </recommendedName>
</protein>
<dbReference type="PANTHER" id="PTHR31905">
    <property type="entry name" value="COILED-COIL DOMAIN-CONTAINING PROTEIN 58"/>
    <property type="match status" value="1"/>
</dbReference>
<dbReference type="InterPro" id="IPR019171">
    <property type="entry name" value="MIX23"/>
</dbReference>